<dbReference type="AlphaFoldDB" id="A0AAJ0FZR1"/>
<feature type="region of interest" description="Disordered" evidence="1">
    <location>
        <begin position="30"/>
        <end position="58"/>
    </location>
</feature>
<organism evidence="2 3">
    <name type="scientific">Conoideocrella luteorostrata</name>
    <dbReference type="NCBI Taxonomy" id="1105319"/>
    <lineage>
        <taxon>Eukaryota</taxon>
        <taxon>Fungi</taxon>
        <taxon>Dikarya</taxon>
        <taxon>Ascomycota</taxon>
        <taxon>Pezizomycotina</taxon>
        <taxon>Sordariomycetes</taxon>
        <taxon>Hypocreomycetidae</taxon>
        <taxon>Hypocreales</taxon>
        <taxon>Clavicipitaceae</taxon>
        <taxon>Conoideocrella</taxon>
    </lineage>
</organism>
<comment type="caution">
    <text evidence="2">The sequence shown here is derived from an EMBL/GenBank/DDBJ whole genome shotgun (WGS) entry which is preliminary data.</text>
</comment>
<dbReference type="Proteomes" id="UP001251528">
    <property type="component" value="Unassembled WGS sequence"/>
</dbReference>
<evidence type="ECO:0000313" key="2">
    <source>
        <dbReference type="EMBL" id="KAK2595170.1"/>
    </source>
</evidence>
<name>A0AAJ0FZR1_9HYPO</name>
<evidence type="ECO:0000313" key="3">
    <source>
        <dbReference type="Proteomes" id="UP001251528"/>
    </source>
</evidence>
<evidence type="ECO:0000256" key="1">
    <source>
        <dbReference type="SAM" id="MobiDB-lite"/>
    </source>
</evidence>
<reference evidence="2" key="1">
    <citation type="submission" date="2023-06" db="EMBL/GenBank/DDBJ databases">
        <title>Conoideocrella luteorostrata (Hypocreales: Clavicipitaceae), a potential biocontrol fungus for elongate hemlock scale in United States Christmas tree production areas.</title>
        <authorList>
            <person name="Barrett H."/>
            <person name="Lovett B."/>
            <person name="Macias A.M."/>
            <person name="Stajich J.E."/>
            <person name="Kasson M.T."/>
        </authorList>
    </citation>
    <scope>NUCLEOTIDE SEQUENCE</scope>
    <source>
        <strain evidence="2">ARSEF 14590</strain>
    </source>
</reference>
<protein>
    <submittedName>
        <fullName evidence="2">Uncharacterized protein</fullName>
    </submittedName>
</protein>
<proteinExistence type="predicted"/>
<sequence>MAAMRFAADRKSRMLGANLWVVGVDVDGVGGWTGQPAERDRPGGSRNGAGNDPQQFRE</sequence>
<dbReference type="EMBL" id="JASWJB010000141">
    <property type="protein sequence ID" value="KAK2595170.1"/>
    <property type="molecule type" value="Genomic_DNA"/>
</dbReference>
<accession>A0AAJ0FZR1</accession>
<keyword evidence="3" id="KW-1185">Reference proteome</keyword>
<gene>
    <name evidence="2" type="ORF">QQS21_007130</name>
</gene>